<feature type="non-terminal residue" evidence="1">
    <location>
        <position position="91"/>
    </location>
</feature>
<feature type="non-terminal residue" evidence="1">
    <location>
        <position position="1"/>
    </location>
</feature>
<protein>
    <submittedName>
        <fullName evidence="1">12191_t:CDS:1</fullName>
    </submittedName>
</protein>
<evidence type="ECO:0000313" key="2">
    <source>
        <dbReference type="Proteomes" id="UP000789920"/>
    </source>
</evidence>
<dbReference type="Proteomes" id="UP000789920">
    <property type="component" value="Unassembled WGS sequence"/>
</dbReference>
<name>A0ACA9SGY0_9GLOM</name>
<organism evidence="1 2">
    <name type="scientific">Racocetra persica</name>
    <dbReference type="NCBI Taxonomy" id="160502"/>
    <lineage>
        <taxon>Eukaryota</taxon>
        <taxon>Fungi</taxon>
        <taxon>Fungi incertae sedis</taxon>
        <taxon>Mucoromycota</taxon>
        <taxon>Glomeromycotina</taxon>
        <taxon>Glomeromycetes</taxon>
        <taxon>Diversisporales</taxon>
        <taxon>Gigasporaceae</taxon>
        <taxon>Racocetra</taxon>
    </lineage>
</organism>
<reference evidence="1" key="1">
    <citation type="submission" date="2021-06" db="EMBL/GenBank/DDBJ databases">
        <authorList>
            <person name="Kallberg Y."/>
            <person name="Tangrot J."/>
            <person name="Rosling A."/>
        </authorList>
    </citation>
    <scope>NUCLEOTIDE SEQUENCE</scope>
    <source>
        <strain evidence="1">MA461A</strain>
    </source>
</reference>
<comment type="caution">
    <text evidence="1">The sequence shown here is derived from an EMBL/GenBank/DDBJ whole genome shotgun (WGS) entry which is preliminary data.</text>
</comment>
<keyword evidence="2" id="KW-1185">Reference proteome</keyword>
<proteinExistence type="predicted"/>
<gene>
    <name evidence="1" type="ORF">RPERSI_LOCUS29878</name>
</gene>
<accession>A0ACA9SGY0</accession>
<evidence type="ECO:0000313" key="1">
    <source>
        <dbReference type="EMBL" id="CAG8836292.1"/>
    </source>
</evidence>
<dbReference type="EMBL" id="CAJVQC010114277">
    <property type="protein sequence ID" value="CAG8836292.1"/>
    <property type="molecule type" value="Genomic_DNA"/>
</dbReference>
<sequence>MPKTKPGYYAIRKGRKPGIYLTWDECKVQVNKFPNAVYKKFSTRTETQNFNEEKCEVSVVLNDSRSLFYNGTKKAQAGIGVFWKDNDPNNL</sequence>